<dbReference type="Pfam" id="PF13155">
    <property type="entry name" value="Toprim_2"/>
    <property type="match status" value="1"/>
</dbReference>
<dbReference type="Gene3D" id="3.40.1360.10">
    <property type="match status" value="1"/>
</dbReference>
<proteinExistence type="predicted"/>
<dbReference type="InterPro" id="IPR036977">
    <property type="entry name" value="DNA_primase_Znf_CHC2"/>
</dbReference>
<keyword evidence="3" id="KW-1185">Reference proteome</keyword>
<protein>
    <recommendedName>
        <fullName evidence="4">DNA primase</fullName>
    </recommendedName>
</protein>
<evidence type="ECO:0000313" key="2">
    <source>
        <dbReference type="EMBL" id="CAH1002606.1"/>
    </source>
</evidence>
<name>A0ABM9B5C7_9BACT</name>
<comment type="caution">
    <text evidence="2">The sequence shown here is derived from an EMBL/GenBank/DDBJ whole genome shotgun (WGS) entry which is preliminary data.</text>
</comment>
<organism evidence="2 3">
    <name type="scientific">Neolewinella maritima</name>
    <dbReference type="NCBI Taxonomy" id="1383882"/>
    <lineage>
        <taxon>Bacteria</taxon>
        <taxon>Pseudomonadati</taxon>
        <taxon>Bacteroidota</taxon>
        <taxon>Saprospiria</taxon>
        <taxon>Saprospirales</taxon>
        <taxon>Lewinellaceae</taxon>
        <taxon>Neolewinella</taxon>
    </lineage>
</organism>
<dbReference type="Proteomes" id="UP000837803">
    <property type="component" value="Unassembled WGS sequence"/>
</dbReference>
<dbReference type="SUPFAM" id="SSF57783">
    <property type="entry name" value="Zinc beta-ribbon"/>
    <property type="match status" value="1"/>
</dbReference>
<accession>A0ABM9B5C7</accession>
<reference evidence="2" key="1">
    <citation type="submission" date="2021-12" db="EMBL/GenBank/DDBJ databases">
        <authorList>
            <person name="Rodrigo-Torres L."/>
            <person name="Arahal R. D."/>
            <person name="Lucena T."/>
        </authorList>
    </citation>
    <scope>NUCLEOTIDE SEQUENCE</scope>
    <source>
        <strain evidence="2">CECT 8419</strain>
    </source>
</reference>
<feature type="region of interest" description="Disordered" evidence="1">
    <location>
        <begin position="97"/>
        <end position="125"/>
    </location>
</feature>
<evidence type="ECO:0000256" key="1">
    <source>
        <dbReference type="SAM" id="MobiDB-lite"/>
    </source>
</evidence>
<evidence type="ECO:0000313" key="3">
    <source>
        <dbReference type="Proteomes" id="UP000837803"/>
    </source>
</evidence>
<sequence length="342" mass="38773">MNIEQARSLSLESFIKQLGYQEVTKGKSNEAWFRSPLRNEKTPSFKVDRTTNKWIDFAAELKQYDIIDFVKAYGERSGWGSLNTSEALQRIAQITGEPPRHTTRQTQASEVTSGVKSQPASSPDTYRIDHIGPLQSKKLVDYLRGRKLLIGPAKDYLQQIHYTYLRTNRQYYGLTWTNEKGGQEIRSPHFKTIIGNKAPSIFEVKHPRTMPGTAVFEGMTDYLTYLQLAKREVMARAIVMNSTATYQRVIELVKERPTTEPAHAFLQNDKAGLETAIKLKQALPHLQIQNHSYSAYGDLNDYLTGKPLAMEDKKFAQQILGSELKQEELTGAPKNAKSISIS</sequence>
<gene>
    <name evidence="2" type="ORF">LEM8419_03478</name>
</gene>
<dbReference type="EMBL" id="CAKLPZ010000006">
    <property type="protein sequence ID" value="CAH1002606.1"/>
    <property type="molecule type" value="Genomic_DNA"/>
</dbReference>
<dbReference type="RefSeq" id="WP_238752434.1">
    <property type="nucleotide sequence ID" value="NZ_CAKLPZ010000006.1"/>
</dbReference>
<feature type="compositionally biased region" description="Polar residues" evidence="1">
    <location>
        <begin position="104"/>
        <end position="124"/>
    </location>
</feature>
<dbReference type="Gene3D" id="3.90.580.10">
    <property type="entry name" value="Zinc finger, CHC2-type domain"/>
    <property type="match status" value="1"/>
</dbReference>
<evidence type="ECO:0008006" key="4">
    <source>
        <dbReference type="Google" id="ProtNLM"/>
    </source>
</evidence>